<keyword evidence="1" id="KW-1133">Transmembrane helix</keyword>
<feature type="transmembrane region" description="Helical" evidence="1">
    <location>
        <begin position="280"/>
        <end position="299"/>
    </location>
</feature>
<dbReference type="Proteomes" id="UP000198979">
    <property type="component" value="Unassembled WGS sequence"/>
</dbReference>
<sequence>MLVEKYGIPRFVDISEGSPPFPLLVDSLLPSTLNISVVVAALVMTMLVYQVAHSGAHKSLGITIILSFMFSYPFLYVVTQDPYTSTCLFFLTVSNYCLLKFYEYQLTHYLFLFGIFFGMTFLCDYQSVVLVPMYALVYTYVFFDIKNWKYFFSLLLISFFPFIASLIGVMYIHWIFSEDALLLLKFVKKSLINVQLSDSQANSFLPIVLFSIVYTLSILFVGKIKGRIKKAFQLYMLVPIYFIVIVVFFDWKPIGIYLVVYLLAFFIPIIPYIKWEKIKIISIALFIILFVISWNESYADIEKTIHAANKNEEFFSKMNTVVGQNSGKILIDDRIFYQFLWSSKDVDRYLLPYDSTFELAVRRPEQFVEYVVLCNECIEDRIFSTHRQQVINNRLRHFSLVWSNDQYAVFEISR</sequence>
<evidence type="ECO:0000313" key="3">
    <source>
        <dbReference type="Proteomes" id="UP000198979"/>
    </source>
</evidence>
<feature type="transmembrane region" description="Helical" evidence="1">
    <location>
        <begin position="150"/>
        <end position="176"/>
    </location>
</feature>
<feature type="transmembrane region" description="Helical" evidence="1">
    <location>
        <begin position="255"/>
        <end position="273"/>
    </location>
</feature>
<gene>
    <name evidence="2" type="ORF">SAMN05216169_103111</name>
</gene>
<keyword evidence="2" id="KW-0808">Transferase</keyword>
<feature type="transmembrane region" description="Helical" evidence="1">
    <location>
        <begin position="203"/>
        <end position="220"/>
    </location>
</feature>
<feature type="transmembrane region" description="Helical" evidence="1">
    <location>
        <begin position="28"/>
        <end position="48"/>
    </location>
</feature>
<feature type="transmembrane region" description="Helical" evidence="1">
    <location>
        <begin position="106"/>
        <end position="122"/>
    </location>
</feature>
<keyword evidence="2" id="KW-0328">Glycosyltransferase</keyword>
<name>A0A1I0TK24_9BACL</name>
<keyword evidence="1" id="KW-0472">Membrane</keyword>
<dbReference type="AlphaFoldDB" id="A0A1I0TK24"/>
<proteinExistence type="predicted"/>
<protein>
    <submittedName>
        <fullName evidence="2">Dolichyl-phosphate-mannose-protein mannosyltransferase</fullName>
    </submittedName>
</protein>
<organism evidence="2 3">
    <name type="scientific">Anoxybacillus pushchinoensis</name>
    <dbReference type="NCBI Taxonomy" id="150248"/>
    <lineage>
        <taxon>Bacteria</taxon>
        <taxon>Bacillati</taxon>
        <taxon>Bacillota</taxon>
        <taxon>Bacilli</taxon>
        <taxon>Bacillales</taxon>
        <taxon>Anoxybacillaceae</taxon>
        <taxon>Anoxybacillus</taxon>
    </lineage>
</organism>
<keyword evidence="3" id="KW-1185">Reference proteome</keyword>
<accession>A0A1I0TK24</accession>
<feature type="transmembrane region" description="Helical" evidence="1">
    <location>
        <begin position="232"/>
        <end position="249"/>
    </location>
</feature>
<feature type="transmembrane region" description="Helical" evidence="1">
    <location>
        <begin position="60"/>
        <end position="77"/>
    </location>
</feature>
<dbReference type="GO" id="GO:0016757">
    <property type="term" value="F:glycosyltransferase activity"/>
    <property type="evidence" value="ECO:0007669"/>
    <property type="project" value="UniProtKB-KW"/>
</dbReference>
<dbReference type="EMBL" id="FOJQ01000031">
    <property type="protein sequence ID" value="SFA52085.1"/>
    <property type="molecule type" value="Genomic_DNA"/>
</dbReference>
<reference evidence="3" key="1">
    <citation type="submission" date="2016-10" db="EMBL/GenBank/DDBJ databases">
        <authorList>
            <person name="Varghese N."/>
            <person name="Submissions S."/>
        </authorList>
    </citation>
    <scope>NUCLEOTIDE SEQUENCE [LARGE SCALE GENOMIC DNA]</scope>
    <source>
        <strain evidence="3">K1</strain>
    </source>
</reference>
<evidence type="ECO:0000313" key="2">
    <source>
        <dbReference type="EMBL" id="SFA52085.1"/>
    </source>
</evidence>
<evidence type="ECO:0000256" key="1">
    <source>
        <dbReference type="SAM" id="Phobius"/>
    </source>
</evidence>
<dbReference type="RefSeq" id="WP_167357397.1">
    <property type="nucleotide sequence ID" value="NZ_FOJQ01000031.1"/>
</dbReference>
<keyword evidence="1" id="KW-0812">Transmembrane</keyword>